<dbReference type="EMBL" id="FOBH01000001">
    <property type="protein sequence ID" value="SEK34070.1"/>
    <property type="molecule type" value="Genomic_DNA"/>
</dbReference>
<evidence type="ECO:0000259" key="6">
    <source>
        <dbReference type="SMART" id="SM00925"/>
    </source>
</evidence>
<dbReference type="GO" id="GO:0009253">
    <property type="term" value="P:peptidoglycan catabolic process"/>
    <property type="evidence" value="ECO:0007669"/>
    <property type="project" value="TreeGrafter"/>
</dbReference>
<evidence type="ECO:0000313" key="8">
    <source>
        <dbReference type="Proteomes" id="UP000198620"/>
    </source>
</evidence>
<dbReference type="InterPro" id="IPR026044">
    <property type="entry name" value="MltA"/>
</dbReference>
<comment type="catalytic activity">
    <reaction evidence="1">
        <text>Exolytic cleavage of the (1-&gt;4)-beta-glycosidic linkage between N-acetylmuramic acid (MurNAc) and N-acetylglucosamine (GlcNAc) residues in peptidoglycan, from either the reducing or the non-reducing ends of the peptidoglycan chains, with concomitant formation of a 1,6-anhydrobond in the MurNAc residue.</text>
        <dbReference type="EC" id="4.2.2.n1"/>
    </reaction>
</comment>
<dbReference type="GO" id="GO:0004553">
    <property type="term" value="F:hydrolase activity, hydrolyzing O-glycosyl compounds"/>
    <property type="evidence" value="ECO:0007669"/>
    <property type="project" value="InterPro"/>
</dbReference>
<dbReference type="GO" id="GO:0071555">
    <property type="term" value="P:cell wall organization"/>
    <property type="evidence" value="ECO:0007669"/>
    <property type="project" value="UniProtKB-KW"/>
</dbReference>
<evidence type="ECO:0000256" key="2">
    <source>
        <dbReference type="ARBA" id="ARBA00012587"/>
    </source>
</evidence>
<dbReference type="PANTHER" id="PTHR30124">
    <property type="entry name" value="MEMBRANE-BOUND LYTIC MUREIN TRANSGLYCOSYLASE A"/>
    <property type="match status" value="1"/>
</dbReference>
<name>A0A1H7GC47_9PROT</name>
<dbReference type="GO" id="GO:0019867">
    <property type="term" value="C:outer membrane"/>
    <property type="evidence" value="ECO:0007669"/>
    <property type="project" value="InterPro"/>
</dbReference>
<dbReference type="CDD" id="cd14668">
    <property type="entry name" value="mlta_B"/>
    <property type="match status" value="1"/>
</dbReference>
<keyword evidence="8" id="KW-1185">Reference proteome</keyword>
<gene>
    <name evidence="7" type="ORF">SAMN05216387_101198</name>
</gene>
<keyword evidence="3" id="KW-0456">Lyase</keyword>
<dbReference type="GO" id="GO:0009254">
    <property type="term" value="P:peptidoglycan turnover"/>
    <property type="evidence" value="ECO:0007669"/>
    <property type="project" value="InterPro"/>
</dbReference>
<protein>
    <recommendedName>
        <fullName evidence="2">peptidoglycan lytic exotransglycosylase</fullName>
        <ecNumber evidence="2">4.2.2.n1</ecNumber>
    </recommendedName>
    <alternativeName>
        <fullName evidence="5">Murein hydrolase A</fullName>
    </alternativeName>
</protein>
<dbReference type="Pfam" id="PF03562">
    <property type="entry name" value="MltA"/>
    <property type="match status" value="1"/>
</dbReference>
<dbReference type="Gene3D" id="2.40.40.10">
    <property type="entry name" value="RlpA-like domain"/>
    <property type="match status" value="1"/>
</dbReference>
<dbReference type="PANTHER" id="PTHR30124:SF0">
    <property type="entry name" value="MEMBRANE-BOUND LYTIC MUREIN TRANSGLYCOSYLASE A"/>
    <property type="match status" value="1"/>
</dbReference>
<dbReference type="SMART" id="SM00925">
    <property type="entry name" value="MltA"/>
    <property type="match status" value="1"/>
</dbReference>
<dbReference type="CDD" id="cd14485">
    <property type="entry name" value="mltA_like_LT_A"/>
    <property type="match status" value="1"/>
</dbReference>
<accession>A0A1H7GC47</accession>
<dbReference type="SUPFAM" id="SSF50685">
    <property type="entry name" value="Barwin-like endoglucanases"/>
    <property type="match status" value="1"/>
</dbReference>
<keyword evidence="4" id="KW-0961">Cell wall biogenesis/degradation</keyword>
<dbReference type="Proteomes" id="UP000198620">
    <property type="component" value="Unassembled WGS sequence"/>
</dbReference>
<dbReference type="PIRSF" id="PIRSF019422">
    <property type="entry name" value="MltA"/>
    <property type="match status" value="1"/>
</dbReference>
<dbReference type="Gene3D" id="2.40.240.50">
    <property type="entry name" value="Barwin-like endoglucanases"/>
    <property type="match status" value="1"/>
</dbReference>
<dbReference type="InterPro" id="IPR036908">
    <property type="entry name" value="RlpA-like_sf"/>
</dbReference>
<evidence type="ECO:0000256" key="4">
    <source>
        <dbReference type="ARBA" id="ARBA00023316"/>
    </source>
</evidence>
<organism evidence="7 8">
    <name type="scientific">Nitrosovibrio tenuis</name>
    <dbReference type="NCBI Taxonomy" id="1233"/>
    <lineage>
        <taxon>Bacteria</taxon>
        <taxon>Pseudomonadati</taxon>
        <taxon>Pseudomonadota</taxon>
        <taxon>Betaproteobacteria</taxon>
        <taxon>Nitrosomonadales</taxon>
        <taxon>Nitrosomonadaceae</taxon>
        <taxon>Nitrosovibrio</taxon>
    </lineage>
</organism>
<sequence>MSERQLLPALLPTCFRACYIVARCNFNQIAMKNQLSFAAAAALLWLNACTTIPPGTRVAPEKVAVSPAPAEPASIVVLKPAAWDTLTGWVEDDIQPAWDAFLRSCAVLKKQPLWQETCTHADSMRGRGGAALRQFFESRFIPHQVLNPDGSGEGLITGYYEPLLKGSRTPSRRYRYPIYTIPDELLVIDLSEVYPELKNMRLRGRLQGRKVIPYYSRAELAGNPAPLQGKELLWVDDEIDLFFLQIQGSGRVQLENGEIVRVGYSEQNGHPYKSVGRVLVERGELALEKASMQGIREWARKNPAKLSELLQQNSSYVFFRELPTDVPGPLGSLGVPLTAGRSLAIDPRAVPQGAPVFLSTTWPNTDKQLYRLMVAQDTGGAIKGNVRADFFWGFGPEAADQAGKMKQTGKMWVLMPAGYVPQAPVTRKACC</sequence>
<evidence type="ECO:0000256" key="3">
    <source>
        <dbReference type="ARBA" id="ARBA00023239"/>
    </source>
</evidence>
<dbReference type="EC" id="4.2.2.n1" evidence="2"/>
<dbReference type="InterPro" id="IPR005300">
    <property type="entry name" value="MltA_B"/>
</dbReference>
<dbReference type="STRING" id="1233.SAMN05216387_101198"/>
<reference evidence="7 8" key="1">
    <citation type="submission" date="2016-10" db="EMBL/GenBank/DDBJ databases">
        <authorList>
            <person name="de Groot N.N."/>
        </authorList>
    </citation>
    <scope>NUCLEOTIDE SEQUENCE [LARGE SCALE GENOMIC DNA]</scope>
    <source>
        <strain evidence="7 8">Nv1</strain>
    </source>
</reference>
<evidence type="ECO:0000313" key="7">
    <source>
        <dbReference type="EMBL" id="SEK34070.1"/>
    </source>
</evidence>
<evidence type="ECO:0000256" key="1">
    <source>
        <dbReference type="ARBA" id="ARBA00001420"/>
    </source>
</evidence>
<dbReference type="InterPro" id="IPR010611">
    <property type="entry name" value="3D_dom"/>
</dbReference>
<dbReference type="GO" id="GO:0008933">
    <property type="term" value="F:peptidoglycan lytic transglycosylase activity"/>
    <property type="evidence" value="ECO:0007669"/>
    <property type="project" value="TreeGrafter"/>
</dbReference>
<dbReference type="Pfam" id="PF06725">
    <property type="entry name" value="3D"/>
    <property type="match status" value="1"/>
</dbReference>
<dbReference type="AlphaFoldDB" id="A0A1H7GC47"/>
<evidence type="ECO:0000256" key="5">
    <source>
        <dbReference type="ARBA" id="ARBA00030918"/>
    </source>
</evidence>
<feature type="domain" description="Lytic transglycosylase MltA" evidence="6">
    <location>
        <begin position="163"/>
        <end position="320"/>
    </location>
</feature>
<proteinExistence type="predicted"/>